<dbReference type="OrthoDB" id="190265at2759"/>
<dbReference type="InterPro" id="IPR013128">
    <property type="entry name" value="Peptidase_C1A"/>
</dbReference>
<dbReference type="Pfam" id="PF00112">
    <property type="entry name" value="Peptidase_C1"/>
    <property type="match status" value="1"/>
</dbReference>
<comment type="caution">
    <text evidence="5">The sequence shown here is derived from an EMBL/GenBank/DDBJ whole genome shotgun (WGS) entry which is preliminary data.</text>
</comment>
<keyword evidence="2" id="KW-0865">Zymogen</keyword>
<keyword evidence="6" id="KW-1185">Reference proteome</keyword>
<proteinExistence type="inferred from homology"/>
<sequence>MFSLVLASPFHGMTLLLAVASLAQFLGVSAVYDNVELFVDEINAKQDSWLASVHRPPFTSEPYGKLQSAYIAAKTPDENGELSVKNLVLPPEFDARKKFKACARIIGHVRYAMKDQANCGSCAAMAAVGSFNDRLCIKRNFQEPLSAAYVVSCCTPETGCPPPYGCDGGNTAEVWDFAQRYGIPTGGGYPEGPVRDSNGCWPYFLPKCAHVPGMSKKYPQCPQEAQAPACQLFCPNTKYKRSLAMDRHYVAAPGAIIMSNSIEGIKAEVYTNGSVTAGFELYQDFIYYKSGVYKYVRGKYLAVHAVKLIGWGKAAIGDYWLAVNSWNEDWGEGGLFRIAMGQCRIEDLVVYGNPQ</sequence>
<dbReference type="CDD" id="cd02620">
    <property type="entry name" value="Peptidase_C1A_CathepsinB"/>
    <property type="match status" value="1"/>
</dbReference>
<dbReference type="GO" id="GO:0008234">
    <property type="term" value="F:cysteine-type peptidase activity"/>
    <property type="evidence" value="ECO:0007669"/>
    <property type="project" value="InterPro"/>
</dbReference>
<comment type="similarity">
    <text evidence="1">Belongs to the peptidase C1 family.</text>
</comment>
<dbReference type="AlphaFoldDB" id="A0A7J6LC91"/>
<dbReference type="SUPFAM" id="SSF54001">
    <property type="entry name" value="Cysteine proteinases"/>
    <property type="match status" value="1"/>
</dbReference>
<evidence type="ECO:0000256" key="2">
    <source>
        <dbReference type="ARBA" id="ARBA00023145"/>
    </source>
</evidence>
<protein>
    <recommendedName>
        <fullName evidence="4">Peptidase C1A papain C-terminal domain-containing protein</fullName>
    </recommendedName>
</protein>
<feature type="chain" id="PRO_5029561559" description="Peptidase C1A papain C-terminal domain-containing protein" evidence="3">
    <location>
        <begin position="31"/>
        <end position="355"/>
    </location>
</feature>
<evidence type="ECO:0000313" key="5">
    <source>
        <dbReference type="EMBL" id="KAF4656865.1"/>
    </source>
</evidence>
<accession>A0A7J6LC91</accession>
<dbReference type="Gene3D" id="3.90.70.10">
    <property type="entry name" value="Cysteine proteinases"/>
    <property type="match status" value="1"/>
</dbReference>
<feature type="domain" description="Peptidase C1A papain C-terminal" evidence="4">
    <location>
        <begin position="89"/>
        <end position="353"/>
    </location>
</feature>
<feature type="signal peptide" evidence="3">
    <location>
        <begin position="1"/>
        <end position="30"/>
    </location>
</feature>
<dbReference type="SMART" id="SM00645">
    <property type="entry name" value="Pept_C1"/>
    <property type="match status" value="1"/>
</dbReference>
<evidence type="ECO:0000313" key="6">
    <source>
        <dbReference type="Proteomes" id="UP000591131"/>
    </source>
</evidence>
<organism evidence="5 6">
    <name type="scientific">Perkinsus chesapeaki</name>
    <name type="common">Clam parasite</name>
    <name type="synonym">Perkinsus andrewsi</name>
    <dbReference type="NCBI Taxonomy" id="330153"/>
    <lineage>
        <taxon>Eukaryota</taxon>
        <taxon>Sar</taxon>
        <taxon>Alveolata</taxon>
        <taxon>Perkinsozoa</taxon>
        <taxon>Perkinsea</taxon>
        <taxon>Perkinsida</taxon>
        <taxon>Perkinsidae</taxon>
        <taxon>Perkinsus</taxon>
    </lineage>
</organism>
<dbReference type="InterPro" id="IPR000668">
    <property type="entry name" value="Peptidase_C1A_C"/>
</dbReference>
<name>A0A7J6LC91_PERCH</name>
<dbReference type="InterPro" id="IPR038765">
    <property type="entry name" value="Papain-like_cys_pep_sf"/>
</dbReference>
<dbReference type="PANTHER" id="PTHR12411">
    <property type="entry name" value="CYSTEINE PROTEASE FAMILY C1-RELATED"/>
    <property type="match status" value="1"/>
</dbReference>
<gene>
    <name evidence="5" type="ORF">FOL47_008721</name>
</gene>
<evidence type="ECO:0000259" key="4">
    <source>
        <dbReference type="SMART" id="SM00645"/>
    </source>
</evidence>
<evidence type="ECO:0000256" key="3">
    <source>
        <dbReference type="SAM" id="SignalP"/>
    </source>
</evidence>
<dbReference type="GO" id="GO:0006508">
    <property type="term" value="P:proteolysis"/>
    <property type="evidence" value="ECO:0007669"/>
    <property type="project" value="InterPro"/>
</dbReference>
<dbReference type="Proteomes" id="UP000591131">
    <property type="component" value="Unassembled WGS sequence"/>
</dbReference>
<keyword evidence="3" id="KW-0732">Signal</keyword>
<reference evidence="5 6" key="1">
    <citation type="submission" date="2020-04" db="EMBL/GenBank/DDBJ databases">
        <title>Perkinsus chesapeaki whole genome sequence.</title>
        <authorList>
            <person name="Bogema D.R."/>
        </authorList>
    </citation>
    <scope>NUCLEOTIDE SEQUENCE [LARGE SCALE GENOMIC DNA]</scope>
    <source>
        <strain evidence="5">ATCC PRA-425</strain>
    </source>
</reference>
<dbReference type="EMBL" id="JAAPAO010000573">
    <property type="protein sequence ID" value="KAF4656865.1"/>
    <property type="molecule type" value="Genomic_DNA"/>
</dbReference>
<evidence type="ECO:0000256" key="1">
    <source>
        <dbReference type="ARBA" id="ARBA00008455"/>
    </source>
</evidence>